<dbReference type="EC" id="2.1.1.107" evidence="2"/>
<evidence type="ECO:0000256" key="6">
    <source>
        <dbReference type="ARBA" id="ARBA00022691"/>
    </source>
</evidence>
<evidence type="ECO:0000256" key="8">
    <source>
        <dbReference type="ARBA" id="ARBA00079776"/>
    </source>
</evidence>
<dbReference type="GO" id="GO:0004851">
    <property type="term" value="F:uroporphyrin-III C-methyltransferase activity"/>
    <property type="evidence" value="ECO:0007669"/>
    <property type="project" value="UniProtKB-EC"/>
</dbReference>
<evidence type="ECO:0000313" key="10">
    <source>
        <dbReference type="EMBL" id="ARK30003.1"/>
    </source>
</evidence>
<dbReference type="KEGG" id="bkw:BkAM31D_09090"/>
<dbReference type="InterPro" id="IPR014776">
    <property type="entry name" value="4pyrrole_Mease_sub2"/>
</dbReference>
<keyword evidence="6" id="KW-0949">S-adenosyl-L-methionine</keyword>
<feature type="domain" description="Tetrapyrrole methylase" evidence="9">
    <location>
        <begin position="7"/>
        <end position="219"/>
    </location>
</feature>
<keyword evidence="5 10" id="KW-0808">Transferase</keyword>
<dbReference type="SUPFAM" id="SSF53790">
    <property type="entry name" value="Tetrapyrrole methylase"/>
    <property type="match status" value="1"/>
</dbReference>
<sequence length="265" mass="28925">MTKGKGKVFLVGAGPGDPKLITVYGLECIQKADVIAYDRLVNKDLLSYAKKEAELVYCGKAPGNHIFIQEEINHLLVTKARQGKIVTRLKGGDPFVFARGGEEAEVLSKAQISYEIVPGITSGIAAPAYAGIPVTHRGFGRSFTMIAGTGREDDGIDEVNWEAIANGSDTIAFYMGTRNLTYICQQLILHGKDSSTLVAVIQEGTTIHQKTVMGTLETIEKNVAEAKIKHPAMIVVGNIVQLREKLHWFKEKGENADECHRVPTF</sequence>
<dbReference type="EMBL" id="CP020814">
    <property type="protein sequence ID" value="ARK30003.1"/>
    <property type="molecule type" value="Genomic_DNA"/>
</dbReference>
<evidence type="ECO:0000256" key="2">
    <source>
        <dbReference type="ARBA" id="ARBA00012162"/>
    </source>
</evidence>
<organism evidence="10 11">
    <name type="scientific">Halalkalibacter krulwichiae</name>
    <dbReference type="NCBI Taxonomy" id="199441"/>
    <lineage>
        <taxon>Bacteria</taxon>
        <taxon>Bacillati</taxon>
        <taxon>Bacillota</taxon>
        <taxon>Bacilli</taxon>
        <taxon>Bacillales</taxon>
        <taxon>Bacillaceae</taxon>
        <taxon>Halalkalibacter</taxon>
    </lineage>
</organism>
<dbReference type="InterPro" id="IPR014777">
    <property type="entry name" value="4pyrrole_Mease_sub1"/>
</dbReference>
<name>A0A1X9MCY8_9BACI</name>
<evidence type="ECO:0000259" key="9">
    <source>
        <dbReference type="Pfam" id="PF00590"/>
    </source>
</evidence>
<evidence type="ECO:0000313" key="11">
    <source>
        <dbReference type="Proteomes" id="UP000193006"/>
    </source>
</evidence>
<protein>
    <recommendedName>
        <fullName evidence="3">Uroporphyrinogen-III C-methyltransferase</fullName>
        <ecNumber evidence="2">2.1.1.107</ecNumber>
    </recommendedName>
    <alternativeName>
        <fullName evidence="8">Uroporphyrinogen III methylase</fullName>
    </alternativeName>
</protein>
<dbReference type="NCBIfam" id="NF004790">
    <property type="entry name" value="PRK06136.1"/>
    <property type="match status" value="1"/>
</dbReference>
<accession>A0A1X9MCY8</accession>
<dbReference type="CDD" id="cd11642">
    <property type="entry name" value="SUMT"/>
    <property type="match status" value="1"/>
</dbReference>
<dbReference type="Proteomes" id="UP000193006">
    <property type="component" value="Chromosome"/>
</dbReference>
<dbReference type="NCBIfam" id="TIGR01469">
    <property type="entry name" value="cobA_cysG_Cterm"/>
    <property type="match status" value="1"/>
</dbReference>
<dbReference type="STRING" id="199441.BkAM31D_09090"/>
<evidence type="ECO:0000256" key="4">
    <source>
        <dbReference type="ARBA" id="ARBA00022603"/>
    </source>
</evidence>
<evidence type="ECO:0000256" key="1">
    <source>
        <dbReference type="ARBA" id="ARBA00005879"/>
    </source>
</evidence>
<dbReference type="InterPro" id="IPR050161">
    <property type="entry name" value="Siro_Cobalamin_biosynth"/>
</dbReference>
<dbReference type="FunFam" id="3.40.1010.10:FF:000001">
    <property type="entry name" value="Siroheme synthase"/>
    <property type="match status" value="1"/>
</dbReference>
<dbReference type="Gene3D" id="3.40.1010.10">
    <property type="entry name" value="Cobalt-precorrin-4 Transmethylase, Domain 1"/>
    <property type="match status" value="1"/>
</dbReference>
<dbReference type="FunFam" id="3.30.950.10:FF:000001">
    <property type="entry name" value="Siroheme synthase"/>
    <property type="match status" value="1"/>
</dbReference>
<reference evidence="10 11" key="1">
    <citation type="submission" date="2017-04" db="EMBL/GenBank/DDBJ databases">
        <title>Bacillus krulwichiae AM31D Genome sequencing and assembly.</title>
        <authorList>
            <person name="Krulwich T.A."/>
            <person name="Anastor L."/>
            <person name="Ehrlich R."/>
            <person name="Ehrlich G.D."/>
            <person name="Janto B."/>
        </authorList>
    </citation>
    <scope>NUCLEOTIDE SEQUENCE [LARGE SCALE GENOMIC DNA]</scope>
    <source>
        <strain evidence="10 11">AM31D</strain>
    </source>
</reference>
<keyword evidence="7" id="KW-0627">Porphyrin biosynthesis</keyword>
<dbReference type="PANTHER" id="PTHR45790:SF3">
    <property type="entry name" value="S-ADENOSYL-L-METHIONINE-DEPENDENT UROPORPHYRINOGEN III METHYLTRANSFERASE, CHLOROPLASTIC"/>
    <property type="match status" value="1"/>
</dbReference>
<dbReference type="Gene3D" id="3.30.950.10">
    <property type="entry name" value="Methyltransferase, Cobalt-precorrin-4 Transmethylase, Domain 2"/>
    <property type="match status" value="1"/>
</dbReference>
<dbReference type="GO" id="GO:0032259">
    <property type="term" value="P:methylation"/>
    <property type="evidence" value="ECO:0007669"/>
    <property type="project" value="UniProtKB-KW"/>
</dbReference>
<dbReference type="AlphaFoldDB" id="A0A1X9MCY8"/>
<dbReference type="GO" id="GO:0019354">
    <property type="term" value="P:siroheme biosynthetic process"/>
    <property type="evidence" value="ECO:0007669"/>
    <property type="project" value="InterPro"/>
</dbReference>
<proteinExistence type="inferred from homology"/>
<comment type="similarity">
    <text evidence="1">Belongs to the precorrin methyltransferase family.</text>
</comment>
<dbReference type="PANTHER" id="PTHR45790">
    <property type="entry name" value="SIROHEME SYNTHASE-RELATED"/>
    <property type="match status" value="1"/>
</dbReference>
<evidence type="ECO:0000256" key="5">
    <source>
        <dbReference type="ARBA" id="ARBA00022679"/>
    </source>
</evidence>
<dbReference type="InterPro" id="IPR000878">
    <property type="entry name" value="4pyrrol_Mease"/>
</dbReference>
<dbReference type="Pfam" id="PF00590">
    <property type="entry name" value="TP_methylase"/>
    <property type="match status" value="1"/>
</dbReference>
<gene>
    <name evidence="10" type="primary">sumT</name>
    <name evidence="10" type="ORF">BkAM31D_09090</name>
</gene>
<dbReference type="RefSeq" id="WP_066151983.1">
    <property type="nucleotide sequence ID" value="NZ_CP020814.1"/>
</dbReference>
<keyword evidence="4 10" id="KW-0489">Methyltransferase</keyword>
<dbReference type="InterPro" id="IPR035996">
    <property type="entry name" value="4pyrrol_Methylase_sf"/>
</dbReference>
<dbReference type="InterPro" id="IPR006366">
    <property type="entry name" value="CobA/CysG_C"/>
</dbReference>
<keyword evidence="11" id="KW-1185">Reference proteome</keyword>
<evidence type="ECO:0000256" key="3">
    <source>
        <dbReference type="ARBA" id="ARBA00018323"/>
    </source>
</evidence>
<evidence type="ECO:0000256" key="7">
    <source>
        <dbReference type="ARBA" id="ARBA00023244"/>
    </source>
</evidence>